<name>X1JC16_9ZZZZ</name>
<organism evidence="1">
    <name type="scientific">marine sediment metagenome</name>
    <dbReference type="NCBI Taxonomy" id="412755"/>
    <lineage>
        <taxon>unclassified sequences</taxon>
        <taxon>metagenomes</taxon>
        <taxon>ecological metagenomes</taxon>
    </lineage>
</organism>
<gene>
    <name evidence="1" type="ORF">S06H3_03308</name>
</gene>
<dbReference type="GO" id="GO:0003676">
    <property type="term" value="F:nucleic acid binding"/>
    <property type="evidence" value="ECO:0007669"/>
    <property type="project" value="InterPro"/>
</dbReference>
<dbReference type="AlphaFoldDB" id="X1JC16"/>
<reference evidence="1" key="1">
    <citation type="journal article" date="2014" name="Front. Microbiol.">
        <title>High frequency of phylogenetically diverse reductive dehalogenase-homologous genes in deep subseafloor sedimentary metagenomes.</title>
        <authorList>
            <person name="Kawai M."/>
            <person name="Futagami T."/>
            <person name="Toyoda A."/>
            <person name="Takaki Y."/>
            <person name="Nishi S."/>
            <person name="Hori S."/>
            <person name="Arai W."/>
            <person name="Tsubouchi T."/>
            <person name="Morono Y."/>
            <person name="Uchiyama I."/>
            <person name="Ito T."/>
            <person name="Fujiyama A."/>
            <person name="Inagaki F."/>
            <person name="Takami H."/>
        </authorList>
    </citation>
    <scope>NUCLEOTIDE SEQUENCE</scope>
    <source>
        <strain evidence="1">Expedition CK06-06</strain>
    </source>
</reference>
<evidence type="ECO:0000313" key="1">
    <source>
        <dbReference type="EMBL" id="GAH91497.1"/>
    </source>
</evidence>
<proteinExistence type="predicted"/>
<evidence type="ECO:0008006" key="2">
    <source>
        <dbReference type="Google" id="ProtNLM"/>
    </source>
</evidence>
<protein>
    <recommendedName>
        <fullName evidence="2">VRR-NUC domain-containing protein</fullName>
    </recommendedName>
</protein>
<dbReference type="InterPro" id="IPR011856">
    <property type="entry name" value="tRNA_endonuc-like_dom_sf"/>
</dbReference>
<comment type="caution">
    <text evidence="1">The sequence shown here is derived from an EMBL/GenBank/DDBJ whole genome shotgun (WGS) entry which is preliminary data.</text>
</comment>
<dbReference type="EMBL" id="BARV01001062">
    <property type="protein sequence ID" value="GAH91497.1"/>
    <property type="molecule type" value="Genomic_DNA"/>
</dbReference>
<accession>X1JC16</accession>
<sequence>MPKQGPEYRFRTRLCRRFDWAGYVAVKCAGSRPFDLIVMKGGYVAAVELKALGEDISPEQRSMQVRLAEQAGIDLILLRQYPRGRVLAVSLLEGDLSERGLQMLIEVLEGFLVDE</sequence>
<dbReference type="Gene3D" id="3.40.1350.10">
    <property type="match status" value="1"/>
</dbReference>